<dbReference type="RefSeq" id="WP_115957813.1">
    <property type="nucleotide sequence ID" value="NZ_CBCRVL010000004.1"/>
</dbReference>
<proteinExistence type="predicted"/>
<dbReference type="InterPro" id="IPR025365">
    <property type="entry name" value="DUF4269"/>
</dbReference>
<organism evidence="1 2">
    <name type="scientific">Chryseobacterium flavum</name>
    <dbReference type="NCBI Taxonomy" id="415851"/>
    <lineage>
        <taxon>Bacteria</taxon>
        <taxon>Pseudomonadati</taxon>
        <taxon>Bacteroidota</taxon>
        <taxon>Flavobacteriia</taxon>
        <taxon>Flavobacteriales</taxon>
        <taxon>Weeksellaceae</taxon>
        <taxon>Chryseobacterium group</taxon>
        <taxon>Chryseobacterium</taxon>
    </lineage>
</organism>
<accession>A0A3D9CQI5</accession>
<comment type="caution">
    <text evidence="1">The sequence shown here is derived from an EMBL/GenBank/DDBJ whole genome shotgun (WGS) entry which is preliminary data.</text>
</comment>
<dbReference type="AlphaFoldDB" id="A0A3D9CQI5"/>
<name>A0A3D9CQI5_9FLAO</name>
<dbReference type="Pfam" id="PF14091">
    <property type="entry name" value="DUF4269"/>
    <property type="match status" value="1"/>
</dbReference>
<protein>
    <submittedName>
        <fullName evidence="1">DUF4269 domain-containing protein</fullName>
    </submittedName>
</protein>
<gene>
    <name evidence="1" type="ORF">DRF59_06070</name>
</gene>
<dbReference type="EMBL" id="QNUE01000004">
    <property type="protein sequence ID" value="REC67888.1"/>
    <property type="molecule type" value="Genomic_DNA"/>
</dbReference>
<dbReference type="Proteomes" id="UP000256769">
    <property type="component" value="Unassembled WGS sequence"/>
</dbReference>
<dbReference type="OrthoDB" id="6402248at2"/>
<evidence type="ECO:0000313" key="2">
    <source>
        <dbReference type="Proteomes" id="UP000256769"/>
    </source>
</evidence>
<evidence type="ECO:0000313" key="1">
    <source>
        <dbReference type="EMBL" id="REC67888.1"/>
    </source>
</evidence>
<keyword evidence="2" id="KW-1185">Reference proteome</keyword>
<sequence length="176" mass="20671">MTDFTKIDYLKNGNERQKRAYELLTKHHFFEKLKAYSPILAGTVPIEIDIEGSDLDLIFEVDLRFEEDFLDDLMFSRFIPHDVETKVEYPVINGEKCITLSFMLDEFPIEIFGQNKPTTQQNAYLHMIAEHKILQEKGEEFKQKIIELKKQGIKTEPAFGMMLGLENPYEDLLKFK</sequence>
<reference evidence="1 2" key="1">
    <citation type="journal article" date="2007" name="Int. J. Syst. Evol. Microbiol.">
        <title>Chryseobacterium flavum sp. nov., isolated from polluted soil.</title>
        <authorList>
            <person name="Zhou Y."/>
            <person name="Dong J."/>
            <person name="Wang X."/>
            <person name="Huang X."/>
            <person name="Zhang K.Y."/>
            <person name="Zhang Y.Q."/>
            <person name="Guo Y.F."/>
            <person name="Lai R."/>
            <person name="Li W.J."/>
        </authorList>
    </citation>
    <scope>NUCLEOTIDE SEQUENCE [LARGE SCALE GENOMIC DNA]</scope>
    <source>
        <strain evidence="1 2">KCTC 12877</strain>
    </source>
</reference>